<dbReference type="Proteomes" id="UP001218218">
    <property type="component" value="Unassembled WGS sequence"/>
</dbReference>
<evidence type="ECO:0000313" key="3">
    <source>
        <dbReference type="Proteomes" id="UP001218218"/>
    </source>
</evidence>
<accession>A0AAD6ZFS9</accession>
<proteinExistence type="predicted"/>
<keyword evidence="3" id="KW-1185">Reference proteome</keyword>
<gene>
    <name evidence="2" type="ORF">DFH08DRAFT_1086190</name>
</gene>
<protein>
    <recommendedName>
        <fullName evidence="4">DUF3313 domain-containing protein</fullName>
    </recommendedName>
</protein>
<dbReference type="EMBL" id="JARIHO010000054">
    <property type="protein sequence ID" value="KAJ7319230.1"/>
    <property type="molecule type" value="Genomic_DNA"/>
</dbReference>
<reference evidence="2" key="1">
    <citation type="submission" date="2023-03" db="EMBL/GenBank/DDBJ databases">
        <title>Massive genome expansion in bonnet fungi (Mycena s.s.) driven by repeated elements and novel gene families across ecological guilds.</title>
        <authorList>
            <consortium name="Lawrence Berkeley National Laboratory"/>
            <person name="Harder C.B."/>
            <person name="Miyauchi S."/>
            <person name="Viragh M."/>
            <person name="Kuo A."/>
            <person name="Thoen E."/>
            <person name="Andreopoulos B."/>
            <person name="Lu D."/>
            <person name="Skrede I."/>
            <person name="Drula E."/>
            <person name="Henrissat B."/>
            <person name="Morin E."/>
            <person name="Kohler A."/>
            <person name="Barry K."/>
            <person name="LaButti K."/>
            <person name="Morin E."/>
            <person name="Salamov A."/>
            <person name="Lipzen A."/>
            <person name="Mereny Z."/>
            <person name="Hegedus B."/>
            <person name="Baldrian P."/>
            <person name="Stursova M."/>
            <person name="Weitz H."/>
            <person name="Taylor A."/>
            <person name="Grigoriev I.V."/>
            <person name="Nagy L.G."/>
            <person name="Martin F."/>
            <person name="Kauserud H."/>
        </authorList>
    </citation>
    <scope>NUCLEOTIDE SEQUENCE</scope>
    <source>
        <strain evidence="2">CBHHK002</strain>
    </source>
</reference>
<sequence length="168" mass="18461">MAIKLVLLAAIALAGATTIGPYAGNLVDDAQMPFDMPVFTATRVYRTTTDAPPYIVDRTTTMVWTRNTPFGDPKLDKAAVEDRIRWAQRAILNPSKLVRSLLGDAEDKSTETSFSTNYISLQTSGPEVADLSFVDLPGVTASVSHGEMNGILRWWGIRLRPTYRSRAV</sequence>
<evidence type="ECO:0008006" key="4">
    <source>
        <dbReference type="Google" id="ProtNLM"/>
    </source>
</evidence>
<dbReference type="AlphaFoldDB" id="A0AAD6ZFS9"/>
<dbReference type="Gene3D" id="3.40.50.300">
    <property type="entry name" value="P-loop containing nucleotide triphosphate hydrolases"/>
    <property type="match status" value="1"/>
</dbReference>
<organism evidence="2 3">
    <name type="scientific">Mycena albidolilacea</name>
    <dbReference type="NCBI Taxonomy" id="1033008"/>
    <lineage>
        <taxon>Eukaryota</taxon>
        <taxon>Fungi</taxon>
        <taxon>Dikarya</taxon>
        <taxon>Basidiomycota</taxon>
        <taxon>Agaricomycotina</taxon>
        <taxon>Agaricomycetes</taxon>
        <taxon>Agaricomycetidae</taxon>
        <taxon>Agaricales</taxon>
        <taxon>Marasmiineae</taxon>
        <taxon>Mycenaceae</taxon>
        <taxon>Mycena</taxon>
    </lineage>
</organism>
<evidence type="ECO:0000256" key="1">
    <source>
        <dbReference type="SAM" id="SignalP"/>
    </source>
</evidence>
<evidence type="ECO:0000313" key="2">
    <source>
        <dbReference type="EMBL" id="KAJ7319230.1"/>
    </source>
</evidence>
<feature type="signal peptide" evidence="1">
    <location>
        <begin position="1"/>
        <end position="16"/>
    </location>
</feature>
<name>A0AAD6ZFS9_9AGAR</name>
<dbReference type="InterPro" id="IPR027417">
    <property type="entry name" value="P-loop_NTPase"/>
</dbReference>
<feature type="chain" id="PRO_5041983040" description="DUF3313 domain-containing protein" evidence="1">
    <location>
        <begin position="17"/>
        <end position="168"/>
    </location>
</feature>
<comment type="caution">
    <text evidence="2">The sequence shown here is derived from an EMBL/GenBank/DDBJ whole genome shotgun (WGS) entry which is preliminary data.</text>
</comment>
<keyword evidence="1" id="KW-0732">Signal</keyword>